<comment type="caution">
    <text evidence="1">The sequence shown here is derived from an EMBL/GenBank/DDBJ whole genome shotgun (WGS) entry which is preliminary data.</text>
</comment>
<gene>
    <name evidence="1" type="ORF">V1517DRAFT_316732</name>
</gene>
<dbReference type="EMBL" id="MU970047">
    <property type="protein sequence ID" value="KAK9324741.1"/>
    <property type="molecule type" value="Genomic_DNA"/>
</dbReference>
<keyword evidence="2" id="KW-1185">Reference proteome</keyword>
<name>A0ACC3TVC8_9ASCO</name>
<sequence>MTPDFVGRLFATAWKSDLPPDKPLQLIASQDIGYFAAQALVDPESWRNRVLSIAGDELTFSEANEIFKSLTGNPAGISTTNWIFVWAIGILVKELRTMFKFFAKEGFGADIEELRKMHPQLQDFKTWLKMSTFVK</sequence>
<organism evidence="1 2">
    <name type="scientific">Lipomyces orientalis</name>
    <dbReference type="NCBI Taxonomy" id="1233043"/>
    <lineage>
        <taxon>Eukaryota</taxon>
        <taxon>Fungi</taxon>
        <taxon>Dikarya</taxon>
        <taxon>Ascomycota</taxon>
        <taxon>Saccharomycotina</taxon>
        <taxon>Lipomycetes</taxon>
        <taxon>Lipomycetales</taxon>
        <taxon>Lipomycetaceae</taxon>
        <taxon>Lipomyces</taxon>
    </lineage>
</organism>
<evidence type="ECO:0000313" key="2">
    <source>
        <dbReference type="Proteomes" id="UP001489719"/>
    </source>
</evidence>
<proteinExistence type="predicted"/>
<accession>A0ACC3TVC8</accession>
<reference evidence="2" key="1">
    <citation type="journal article" date="2024" name="Front. Bioeng. Biotechnol.">
        <title>Genome-scale model development and genomic sequencing of the oleaginous clade Lipomyces.</title>
        <authorList>
            <person name="Czajka J.J."/>
            <person name="Han Y."/>
            <person name="Kim J."/>
            <person name="Mondo S.J."/>
            <person name="Hofstad B.A."/>
            <person name="Robles A."/>
            <person name="Haridas S."/>
            <person name="Riley R."/>
            <person name="LaButti K."/>
            <person name="Pangilinan J."/>
            <person name="Andreopoulos W."/>
            <person name="Lipzen A."/>
            <person name="Yan J."/>
            <person name="Wang M."/>
            <person name="Ng V."/>
            <person name="Grigoriev I.V."/>
            <person name="Spatafora J.W."/>
            <person name="Magnuson J.K."/>
            <person name="Baker S.E."/>
            <person name="Pomraning K.R."/>
        </authorList>
    </citation>
    <scope>NUCLEOTIDE SEQUENCE [LARGE SCALE GENOMIC DNA]</scope>
    <source>
        <strain evidence="2">CBS 10300</strain>
    </source>
</reference>
<dbReference type="Proteomes" id="UP001489719">
    <property type="component" value="Unassembled WGS sequence"/>
</dbReference>
<evidence type="ECO:0000313" key="1">
    <source>
        <dbReference type="EMBL" id="KAK9324741.1"/>
    </source>
</evidence>
<protein>
    <submittedName>
        <fullName evidence="1">Uncharacterized protein</fullName>
    </submittedName>
</protein>